<dbReference type="InterPro" id="IPR011059">
    <property type="entry name" value="Metal-dep_hydrolase_composite"/>
</dbReference>
<reference evidence="2 3" key="1">
    <citation type="submission" date="2018-08" db="EMBL/GenBank/DDBJ databases">
        <title>A genome reference for cultivated species of the human gut microbiota.</title>
        <authorList>
            <person name="Zou Y."/>
            <person name="Xue W."/>
            <person name="Luo G."/>
        </authorList>
    </citation>
    <scope>NUCLEOTIDE SEQUENCE [LARGE SCALE GENOMIC DNA]</scope>
    <source>
        <strain evidence="2 3">TF08-14</strain>
    </source>
</reference>
<evidence type="ECO:0000259" key="1">
    <source>
        <dbReference type="Pfam" id="PF01979"/>
    </source>
</evidence>
<dbReference type="InterPro" id="IPR057744">
    <property type="entry name" value="OTAase-like"/>
</dbReference>
<protein>
    <submittedName>
        <fullName evidence="2">Amidohydrolase family protein</fullName>
    </submittedName>
</protein>
<feature type="domain" description="Amidohydrolase-related" evidence="1">
    <location>
        <begin position="61"/>
        <end position="418"/>
    </location>
</feature>
<keyword evidence="2" id="KW-0378">Hydrolase</keyword>
<name>A0A3E4QNV2_9ACTN</name>
<dbReference type="SUPFAM" id="SSF51338">
    <property type="entry name" value="Composite domain of metallo-dependent hydrolases"/>
    <property type="match status" value="1"/>
</dbReference>
<dbReference type="InterPro" id="IPR051781">
    <property type="entry name" value="Metallo-dep_Hydrolase"/>
</dbReference>
<sequence length="448" mass="46728">MSATNNSIAFTNATLLDGTASMEPRPNMTVTVNRGVITGIAPDAIARIEDGARVIGLAGAYLLPGLINMHVHLCGSGKPVSAGDAGSLMKKLDNPVGRAIVRRILKSSAQQQLASGVTTVRGAGDPLLCDLDVRDAINAGKYPGPRLVSPGTGVTVPGGHGAGLFAQVANTPQEAASMVQSLAQRGVDVIKLFVTGGVFDATEPGEPGVVRMSPEVAQASCEAAHKLGIPVMAHVESTEGVRIALAAGVDTIEHGAPMDDEIRDLYLSRSGAQLAGRPASVTCTISPALPFTLLDPEKTHSTEVQKINGDIVCSGIIESAKQALAAGIPVGLGTDSSCPYVTQYDMWREVAYFAKYADVSNAFALHTATQVNAQLLGLGDICGTIEVGKEADIITVKSNPLDDLSALREVTHVMARGVLADKLRVKHLPKLDAELDWIMEQPANLIAR</sequence>
<evidence type="ECO:0000313" key="2">
    <source>
        <dbReference type="EMBL" id="RGL07313.1"/>
    </source>
</evidence>
<dbReference type="CDD" id="cd01299">
    <property type="entry name" value="Met_dep_hydrolase_A"/>
    <property type="match status" value="1"/>
</dbReference>
<proteinExistence type="predicted"/>
<dbReference type="Proteomes" id="UP000260943">
    <property type="component" value="Unassembled WGS sequence"/>
</dbReference>
<gene>
    <name evidence="2" type="ORF">DXC81_10520</name>
</gene>
<dbReference type="SUPFAM" id="SSF51556">
    <property type="entry name" value="Metallo-dependent hydrolases"/>
    <property type="match status" value="1"/>
</dbReference>
<dbReference type="AlphaFoldDB" id="A0A3E4QNV2"/>
<organism evidence="2 3">
    <name type="scientific">Collinsella tanakaei</name>
    <dbReference type="NCBI Taxonomy" id="626935"/>
    <lineage>
        <taxon>Bacteria</taxon>
        <taxon>Bacillati</taxon>
        <taxon>Actinomycetota</taxon>
        <taxon>Coriobacteriia</taxon>
        <taxon>Coriobacteriales</taxon>
        <taxon>Coriobacteriaceae</taxon>
        <taxon>Collinsella</taxon>
    </lineage>
</organism>
<dbReference type="PANTHER" id="PTHR43135">
    <property type="entry name" value="ALPHA-D-RIBOSE 1-METHYLPHOSPHONATE 5-TRIPHOSPHATE DIPHOSPHATASE"/>
    <property type="match status" value="1"/>
</dbReference>
<dbReference type="InterPro" id="IPR006680">
    <property type="entry name" value="Amidohydro-rel"/>
</dbReference>
<dbReference type="RefSeq" id="WP_117680348.1">
    <property type="nucleotide sequence ID" value="NZ_QSRJ01000017.1"/>
</dbReference>
<dbReference type="InterPro" id="IPR032466">
    <property type="entry name" value="Metal_Hydrolase"/>
</dbReference>
<accession>A0A3E4QNV2</accession>
<dbReference type="PANTHER" id="PTHR43135:SF3">
    <property type="entry name" value="ALPHA-D-RIBOSE 1-METHYLPHOSPHONATE 5-TRIPHOSPHATE DIPHOSPHATASE"/>
    <property type="match status" value="1"/>
</dbReference>
<dbReference type="Pfam" id="PF01979">
    <property type="entry name" value="Amidohydro_1"/>
    <property type="match status" value="1"/>
</dbReference>
<dbReference type="EMBL" id="QSRJ01000017">
    <property type="protein sequence ID" value="RGL07313.1"/>
    <property type="molecule type" value="Genomic_DNA"/>
</dbReference>
<evidence type="ECO:0000313" key="3">
    <source>
        <dbReference type="Proteomes" id="UP000260943"/>
    </source>
</evidence>
<dbReference type="Gene3D" id="2.30.40.10">
    <property type="entry name" value="Urease, subunit C, domain 1"/>
    <property type="match status" value="1"/>
</dbReference>
<comment type="caution">
    <text evidence="2">The sequence shown here is derived from an EMBL/GenBank/DDBJ whole genome shotgun (WGS) entry which is preliminary data.</text>
</comment>
<dbReference type="Gene3D" id="3.20.20.140">
    <property type="entry name" value="Metal-dependent hydrolases"/>
    <property type="match status" value="1"/>
</dbReference>
<dbReference type="GO" id="GO:0016810">
    <property type="term" value="F:hydrolase activity, acting on carbon-nitrogen (but not peptide) bonds"/>
    <property type="evidence" value="ECO:0007669"/>
    <property type="project" value="InterPro"/>
</dbReference>